<feature type="region of interest" description="Disordered" evidence="2">
    <location>
        <begin position="255"/>
        <end position="282"/>
    </location>
</feature>
<keyword evidence="4" id="KW-1185">Reference proteome</keyword>
<gene>
    <name evidence="3" type="ORF">Bpfe_023806</name>
</gene>
<feature type="compositionally biased region" description="Basic residues" evidence="2">
    <location>
        <begin position="271"/>
        <end position="282"/>
    </location>
</feature>
<dbReference type="EMBL" id="JASAOG010000160">
    <property type="protein sequence ID" value="KAK0046782.1"/>
    <property type="molecule type" value="Genomic_DNA"/>
</dbReference>
<name>A0AAD8B2E2_BIOPF</name>
<dbReference type="AlphaFoldDB" id="A0AAD8B2E2"/>
<dbReference type="SUPFAM" id="SSF57997">
    <property type="entry name" value="Tropomyosin"/>
    <property type="match status" value="1"/>
</dbReference>
<evidence type="ECO:0008006" key="5">
    <source>
        <dbReference type="Google" id="ProtNLM"/>
    </source>
</evidence>
<reference evidence="3" key="1">
    <citation type="journal article" date="2023" name="PLoS Negl. Trop. Dis.">
        <title>A genome sequence for Biomphalaria pfeifferi, the major vector snail for the human-infecting parasite Schistosoma mansoni.</title>
        <authorList>
            <person name="Bu L."/>
            <person name="Lu L."/>
            <person name="Laidemitt M.R."/>
            <person name="Zhang S.M."/>
            <person name="Mutuku M."/>
            <person name="Mkoji G."/>
            <person name="Steinauer M."/>
            <person name="Loker E.S."/>
        </authorList>
    </citation>
    <scope>NUCLEOTIDE SEQUENCE</scope>
    <source>
        <strain evidence="3">KasaAsao</strain>
    </source>
</reference>
<protein>
    <recommendedName>
        <fullName evidence="5">t-SNARE coiled-coil homology domain-containing protein</fullName>
    </recommendedName>
</protein>
<sequence>MNNSSQLEVSEISVHSSVIENLLQENCLLWKWNIKILPASIGLNTRKSPDAFNVCMGNEVKIDKGFDEILKILSSRKTEKNKKTFTSILTSIGECENQQTKHDDRLQDVEQKTLDINDRLQNVEQKTLDINDRLQCVEQKTLDINDRLQDVEQKTLDINDRLQDVEQKVLNINDRLQDVEQKTLDINDRLQDVEQKTVDINDRLQDVEQKTLDINDRLQDVEQTVLDINDRLSQMLGKHFEKDYLQEELTNQTKLSTNINPDKLGHTKNSEHRRRRSDGRRIRRRYTRQSFGNVKYQTASSGSR</sequence>
<organism evidence="3 4">
    <name type="scientific">Biomphalaria pfeifferi</name>
    <name type="common">Bloodfluke planorb</name>
    <name type="synonym">Freshwater snail</name>
    <dbReference type="NCBI Taxonomy" id="112525"/>
    <lineage>
        <taxon>Eukaryota</taxon>
        <taxon>Metazoa</taxon>
        <taxon>Spiralia</taxon>
        <taxon>Lophotrochozoa</taxon>
        <taxon>Mollusca</taxon>
        <taxon>Gastropoda</taxon>
        <taxon>Heterobranchia</taxon>
        <taxon>Euthyneura</taxon>
        <taxon>Panpulmonata</taxon>
        <taxon>Hygrophila</taxon>
        <taxon>Lymnaeoidea</taxon>
        <taxon>Planorbidae</taxon>
        <taxon>Biomphalaria</taxon>
    </lineage>
</organism>
<dbReference type="Gene3D" id="1.20.5.340">
    <property type="match status" value="1"/>
</dbReference>
<dbReference type="Gene3D" id="1.20.5.1070">
    <property type="entry name" value="Head and neck region of the ectodomain of NDV fusion glycoprotein"/>
    <property type="match status" value="1"/>
</dbReference>
<proteinExistence type="predicted"/>
<comment type="caution">
    <text evidence="3">The sequence shown here is derived from an EMBL/GenBank/DDBJ whole genome shotgun (WGS) entry which is preliminary data.</text>
</comment>
<keyword evidence="1" id="KW-0175">Coiled coil</keyword>
<dbReference type="Proteomes" id="UP001233172">
    <property type="component" value="Unassembled WGS sequence"/>
</dbReference>
<reference evidence="3" key="2">
    <citation type="submission" date="2023-04" db="EMBL/GenBank/DDBJ databases">
        <authorList>
            <person name="Bu L."/>
            <person name="Lu L."/>
            <person name="Laidemitt M.R."/>
            <person name="Zhang S.M."/>
            <person name="Mutuku M."/>
            <person name="Mkoji G."/>
            <person name="Steinauer M."/>
            <person name="Loker E.S."/>
        </authorList>
    </citation>
    <scope>NUCLEOTIDE SEQUENCE</scope>
    <source>
        <strain evidence="3">KasaAsao</strain>
        <tissue evidence="3">Whole Snail</tissue>
    </source>
</reference>
<evidence type="ECO:0000256" key="1">
    <source>
        <dbReference type="SAM" id="Coils"/>
    </source>
</evidence>
<feature type="coiled-coil region" evidence="1">
    <location>
        <begin position="106"/>
        <end position="224"/>
    </location>
</feature>
<accession>A0AAD8B2E2</accession>
<evidence type="ECO:0000313" key="3">
    <source>
        <dbReference type="EMBL" id="KAK0046782.1"/>
    </source>
</evidence>
<evidence type="ECO:0000256" key="2">
    <source>
        <dbReference type="SAM" id="MobiDB-lite"/>
    </source>
</evidence>
<evidence type="ECO:0000313" key="4">
    <source>
        <dbReference type="Proteomes" id="UP001233172"/>
    </source>
</evidence>